<dbReference type="Proteomes" id="UP000501690">
    <property type="component" value="Linkage Group LG5"/>
</dbReference>
<accession>A0A4D6LXZ3</accession>
<sequence length="174" mass="20438">MAEEEEDVSRKLVVCNCCKTDYIVQVNGLLRPRHRSRIGVTPFRWCVEMVKPLDINEMLLKHTLSWWVPEHEKFNSVVCRVIRPMTNMSFRLLNNLDNLNQYNWSSWVSGCFVGSYEGDVIFLRILSWSSLMIRTHGIKSAFEYNKVVLDWELSEEEKNITVVHDALDIGEDRE</sequence>
<evidence type="ECO:0000313" key="1">
    <source>
        <dbReference type="EMBL" id="QCD92754.1"/>
    </source>
</evidence>
<name>A0A4D6LXZ3_VIGUN</name>
<evidence type="ECO:0000313" key="2">
    <source>
        <dbReference type="Proteomes" id="UP000501690"/>
    </source>
</evidence>
<protein>
    <submittedName>
        <fullName evidence="1">Uncharacterized protein</fullName>
    </submittedName>
</protein>
<reference evidence="1 2" key="1">
    <citation type="submission" date="2019-04" db="EMBL/GenBank/DDBJ databases">
        <title>An improved genome assembly and genetic linkage map for asparagus bean, Vigna unguiculata ssp. sesquipedialis.</title>
        <authorList>
            <person name="Xia Q."/>
            <person name="Zhang R."/>
            <person name="Dong Y."/>
        </authorList>
    </citation>
    <scope>NUCLEOTIDE SEQUENCE [LARGE SCALE GENOMIC DNA]</scope>
    <source>
        <tissue evidence="1">Leaf</tissue>
    </source>
</reference>
<proteinExistence type="predicted"/>
<organism evidence="1 2">
    <name type="scientific">Vigna unguiculata</name>
    <name type="common">Cowpea</name>
    <dbReference type="NCBI Taxonomy" id="3917"/>
    <lineage>
        <taxon>Eukaryota</taxon>
        <taxon>Viridiplantae</taxon>
        <taxon>Streptophyta</taxon>
        <taxon>Embryophyta</taxon>
        <taxon>Tracheophyta</taxon>
        <taxon>Spermatophyta</taxon>
        <taxon>Magnoliopsida</taxon>
        <taxon>eudicotyledons</taxon>
        <taxon>Gunneridae</taxon>
        <taxon>Pentapetalae</taxon>
        <taxon>rosids</taxon>
        <taxon>fabids</taxon>
        <taxon>Fabales</taxon>
        <taxon>Fabaceae</taxon>
        <taxon>Papilionoideae</taxon>
        <taxon>50 kb inversion clade</taxon>
        <taxon>NPAAA clade</taxon>
        <taxon>indigoferoid/millettioid clade</taxon>
        <taxon>Phaseoleae</taxon>
        <taxon>Vigna</taxon>
    </lineage>
</organism>
<dbReference type="AlphaFoldDB" id="A0A4D6LXZ3"/>
<keyword evidence="2" id="KW-1185">Reference proteome</keyword>
<gene>
    <name evidence="1" type="ORF">DEO72_LG5g823</name>
</gene>
<dbReference type="EMBL" id="CP039349">
    <property type="protein sequence ID" value="QCD92754.1"/>
    <property type="molecule type" value="Genomic_DNA"/>
</dbReference>